<dbReference type="EMBL" id="WUUU01000088">
    <property type="protein sequence ID" value="MXR21162.1"/>
    <property type="molecule type" value="Genomic_DNA"/>
</dbReference>
<feature type="region of interest" description="Disordered" evidence="1">
    <location>
        <begin position="1"/>
        <end position="27"/>
    </location>
</feature>
<organism evidence="2 3">
    <name type="scientific">Halobacterium bonnevillei</name>
    <dbReference type="NCBI Taxonomy" id="2692200"/>
    <lineage>
        <taxon>Archaea</taxon>
        <taxon>Methanobacteriati</taxon>
        <taxon>Methanobacteriota</taxon>
        <taxon>Stenosarchaea group</taxon>
        <taxon>Halobacteria</taxon>
        <taxon>Halobacteriales</taxon>
        <taxon>Halobacteriaceae</taxon>
        <taxon>Halobacterium</taxon>
    </lineage>
</organism>
<feature type="compositionally biased region" description="Basic and acidic residues" evidence="1">
    <location>
        <begin position="1"/>
        <end position="22"/>
    </location>
</feature>
<name>A0A6B0SQA2_9EURY</name>
<protein>
    <submittedName>
        <fullName evidence="2">Helix-turn-helix domain-containing protein</fullName>
    </submittedName>
</protein>
<dbReference type="RefSeq" id="WP_159526657.1">
    <property type="nucleotide sequence ID" value="NZ_WUUU01000088.1"/>
</dbReference>
<proteinExistence type="predicted"/>
<dbReference type="Proteomes" id="UP000471521">
    <property type="component" value="Unassembled WGS sequence"/>
</dbReference>
<dbReference type="Gene3D" id="1.10.10.10">
    <property type="entry name" value="Winged helix-like DNA-binding domain superfamily/Winged helix DNA-binding domain"/>
    <property type="match status" value="1"/>
</dbReference>
<evidence type="ECO:0000313" key="3">
    <source>
        <dbReference type="Proteomes" id="UP000471521"/>
    </source>
</evidence>
<accession>A0A6B0SQA2</accession>
<dbReference type="InterPro" id="IPR036390">
    <property type="entry name" value="WH_DNA-bd_sf"/>
</dbReference>
<dbReference type="SUPFAM" id="SSF46785">
    <property type="entry name" value="Winged helix' DNA-binding domain"/>
    <property type="match status" value="1"/>
</dbReference>
<dbReference type="OrthoDB" id="10985at2157"/>
<dbReference type="AlphaFoldDB" id="A0A6B0SQA2"/>
<evidence type="ECO:0000256" key="1">
    <source>
        <dbReference type="SAM" id="MobiDB-lite"/>
    </source>
</evidence>
<gene>
    <name evidence="2" type="ORF">GRX66_11320</name>
</gene>
<comment type="caution">
    <text evidence="2">The sequence shown here is derived from an EMBL/GenBank/DDBJ whole genome shotgun (WGS) entry which is preliminary data.</text>
</comment>
<evidence type="ECO:0000313" key="2">
    <source>
        <dbReference type="EMBL" id="MXR21162.1"/>
    </source>
</evidence>
<keyword evidence="3" id="KW-1185">Reference proteome</keyword>
<sequence>MQKNKPADRRLDHSDPDTRLRGPFEATAEADASEVLDVLTDPLCRRVLGCARTAVTARDVSDATDLSMSTTYRKLEVLTDAGLLETQTELREDGYHTTRYRATLDEATIRIGDDDELHVSLQRTTDDDA</sequence>
<reference evidence="2 3" key="1">
    <citation type="submission" date="2019-12" db="EMBL/GenBank/DDBJ databases">
        <title>Isolation and characterization of three novel carbon monoxide-oxidizing members of Halobacteria from salione crusts and soils.</title>
        <authorList>
            <person name="Myers M.R."/>
            <person name="King G.M."/>
        </authorList>
    </citation>
    <scope>NUCLEOTIDE SEQUENCE [LARGE SCALE GENOMIC DNA]</scope>
    <source>
        <strain evidence="2 3">PCN9</strain>
    </source>
</reference>
<dbReference type="Pfam" id="PF12840">
    <property type="entry name" value="HTH_20"/>
    <property type="match status" value="1"/>
</dbReference>
<dbReference type="InterPro" id="IPR036388">
    <property type="entry name" value="WH-like_DNA-bd_sf"/>
</dbReference>